<dbReference type="KEGG" id="asn:112548267"/>
<dbReference type="Proteomes" id="UP000189705">
    <property type="component" value="Unplaced"/>
</dbReference>
<organism evidence="4 5">
    <name type="scientific">Alligator sinensis</name>
    <name type="common">Chinese alligator</name>
    <dbReference type="NCBI Taxonomy" id="38654"/>
    <lineage>
        <taxon>Eukaryota</taxon>
        <taxon>Metazoa</taxon>
        <taxon>Chordata</taxon>
        <taxon>Craniata</taxon>
        <taxon>Vertebrata</taxon>
        <taxon>Euteleostomi</taxon>
        <taxon>Archelosauria</taxon>
        <taxon>Archosauria</taxon>
        <taxon>Crocodylia</taxon>
        <taxon>Alligatoridae</taxon>
        <taxon>Alligatorinae</taxon>
        <taxon>Alligator</taxon>
    </lineage>
</organism>
<dbReference type="InterPro" id="IPR001304">
    <property type="entry name" value="C-type_lectin-like"/>
</dbReference>
<dbReference type="GO" id="GO:0071226">
    <property type="term" value="P:cellular response to molecule of fungal origin"/>
    <property type="evidence" value="ECO:0007669"/>
    <property type="project" value="InterPro"/>
</dbReference>
<dbReference type="SMART" id="SM00034">
    <property type="entry name" value="CLECT"/>
    <property type="match status" value="1"/>
</dbReference>
<dbReference type="InterPro" id="IPR042808">
    <property type="entry name" value="CLEC7A"/>
</dbReference>
<evidence type="ECO:0000313" key="5">
    <source>
        <dbReference type="RefSeq" id="XP_025049295.1"/>
    </source>
</evidence>
<dbReference type="PANTHER" id="PTHR47218">
    <property type="entry name" value="C-TYPE LECTIN DOMAIN FAMILY 7 MEMBER A"/>
    <property type="match status" value="1"/>
</dbReference>
<dbReference type="InParanoid" id="A0A3Q0FT14"/>
<dbReference type="InterPro" id="IPR016187">
    <property type="entry name" value="CTDL_fold"/>
</dbReference>
<dbReference type="CDD" id="cd03593">
    <property type="entry name" value="CLECT_NK_receptors_like"/>
    <property type="match status" value="1"/>
</dbReference>
<dbReference type="Pfam" id="PF00059">
    <property type="entry name" value="Lectin_C"/>
    <property type="match status" value="1"/>
</dbReference>
<comment type="subcellular location">
    <subcellularLocation>
        <location evidence="1">Membrane</location>
        <topology evidence="1">Single-pass membrane protein</topology>
    </subcellularLocation>
</comment>
<protein>
    <submittedName>
        <fullName evidence="5">Oxidized low-density lipoprotein receptor 1-like</fullName>
    </submittedName>
</protein>
<dbReference type="Gene3D" id="3.10.100.10">
    <property type="entry name" value="Mannose-Binding Protein A, subunit A"/>
    <property type="match status" value="1"/>
</dbReference>
<dbReference type="PROSITE" id="PS50041">
    <property type="entry name" value="C_TYPE_LECTIN_2"/>
    <property type="match status" value="1"/>
</dbReference>
<keyword evidence="4" id="KW-1185">Reference proteome</keyword>
<dbReference type="InterPro" id="IPR033992">
    <property type="entry name" value="NKR-like_CTLD"/>
</dbReference>
<accession>A0A3Q0FT14</accession>
<keyword evidence="2" id="KW-0430">Lectin</keyword>
<dbReference type="SUPFAM" id="SSF56436">
    <property type="entry name" value="C-type lectin-like"/>
    <property type="match status" value="1"/>
</dbReference>
<evidence type="ECO:0000256" key="1">
    <source>
        <dbReference type="ARBA" id="ARBA00004167"/>
    </source>
</evidence>
<dbReference type="PANTHER" id="PTHR47218:SF2">
    <property type="entry name" value="C-TYPE LECTIN DOMAIN-CONTAINING PROTEIN"/>
    <property type="match status" value="1"/>
</dbReference>
<dbReference type="GeneID" id="112548267"/>
<sequence>MSCRDSKSGPPDALWGRILDKGKKCPALWLANQDRSYLFSSQKGTWEQCKSFCTPQFAGLLITESKEELDFITATSFQYSEDTASGAYYYPFWAGLSYNSRKRMWVWTDDSALSSGLFVLADLSPQNYPGGACAYFQGDKLKPGGCEESRFCVCERKKEAPGKK</sequence>
<feature type="domain" description="C-type lectin" evidence="3">
    <location>
        <begin position="32"/>
        <end position="155"/>
    </location>
</feature>
<proteinExistence type="predicted"/>
<gene>
    <name evidence="5" type="primary">LOC112548267</name>
</gene>
<reference evidence="5" key="1">
    <citation type="submission" date="2025-08" db="UniProtKB">
        <authorList>
            <consortium name="RefSeq"/>
        </authorList>
    </citation>
    <scope>IDENTIFICATION</scope>
</reference>
<evidence type="ECO:0000256" key="2">
    <source>
        <dbReference type="ARBA" id="ARBA00022734"/>
    </source>
</evidence>
<evidence type="ECO:0000259" key="3">
    <source>
        <dbReference type="PROSITE" id="PS50041"/>
    </source>
</evidence>
<dbReference type="GO" id="GO:0016020">
    <property type="term" value="C:membrane"/>
    <property type="evidence" value="ECO:0007669"/>
    <property type="project" value="UniProtKB-SubCell"/>
</dbReference>
<evidence type="ECO:0000313" key="4">
    <source>
        <dbReference type="Proteomes" id="UP000189705"/>
    </source>
</evidence>
<name>A0A3Q0FT14_ALLSI</name>
<dbReference type="GO" id="GO:0001872">
    <property type="term" value="F:(1-&gt;3)-beta-D-glucan binding"/>
    <property type="evidence" value="ECO:0007669"/>
    <property type="project" value="InterPro"/>
</dbReference>
<dbReference type="RefSeq" id="XP_025049295.1">
    <property type="nucleotide sequence ID" value="XM_025193510.1"/>
</dbReference>
<dbReference type="InterPro" id="IPR016186">
    <property type="entry name" value="C-type_lectin-like/link_sf"/>
</dbReference>
<dbReference type="AlphaFoldDB" id="A0A3Q0FT14"/>